<dbReference type="Pfam" id="PF08281">
    <property type="entry name" value="Sigma70_r4_2"/>
    <property type="match status" value="1"/>
</dbReference>
<evidence type="ECO:0000259" key="7">
    <source>
        <dbReference type="Pfam" id="PF08281"/>
    </source>
</evidence>
<dbReference type="GO" id="GO:0003677">
    <property type="term" value="F:DNA binding"/>
    <property type="evidence" value="ECO:0007669"/>
    <property type="project" value="InterPro"/>
</dbReference>
<keyword evidence="9" id="KW-1185">Reference proteome</keyword>
<evidence type="ECO:0000313" key="8">
    <source>
        <dbReference type="EMBL" id="SEQ55721.1"/>
    </source>
</evidence>
<evidence type="ECO:0000256" key="1">
    <source>
        <dbReference type="ARBA" id="ARBA00010641"/>
    </source>
</evidence>
<evidence type="ECO:0000313" key="9">
    <source>
        <dbReference type="Proteomes" id="UP000199055"/>
    </source>
</evidence>
<dbReference type="Gene3D" id="1.10.10.10">
    <property type="entry name" value="Winged helix-like DNA-binding domain superfamily/Winged helix DNA-binding domain"/>
    <property type="match status" value="1"/>
</dbReference>
<dbReference type="InterPro" id="IPR013249">
    <property type="entry name" value="RNA_pol_sigma70_r4_t2"/>
</dbReference>
<feature type="domain" description="RNA polymerase sigma-70 region 2" evidence="6">
    <location>
        <begin position="49"/>
        <end position="117"/>
    </location>
</feature>
<protein>
    <submittedName>
        <fullName evidence="8">RNA polymerase sigma-70 factor, ECF subfamily</fullName>
    </submittedName>
</protein>
<dbReference type="InterPro" id="IPR014284">
    <property type="entry name" value="RNA_pol_sigma-70_dom"/>
</dbReference>
<name>A0A1H9H074_9ACTN</name>
<keyword evidence="4" id="KW-0804">Transcription</keyword>
<dbReference type="InterPro" id="IPR036388">
    <property type="entry name" value="WH-like_DNA-bd_sf"/>
</dbReference>
<dbReference type="SUPFAM" id="SSF88946">
    <property type="entry name" value="Sigma2 domain of RNA polymerase sigma factors"/>
    <property type="match status" value="1"/>
</dbReference>
<evidence type="ECO:0000256" key="4">
    <source>
        <dbReference type="ARBA" id="ARBA00023163"/>
    </source>
</evidence>
<dbReference type="Pfam" id="PF04542">
    <property type="entry name" value="Sigma70_r2"/>
    <property type="match status" value="1"/>
</dbReference>
<dbReference type="InterPro" id="IPR007627">
    <property type="entry name" value="RNA_pol_sigma70_r2"/>
</dbReference>
<dbReference type="InterPro" id="IPR013324">
    <property type="entry name" value="RNA_pol_sigma_r3/r4-like"/>
</dbReference>
<sequence>MTLATVQAAAPRPEALAQPRRPAPGGATAAEEEVARALARGEEWALAELFERWGTLVHTLSARVLGDTQDAEDVTQQVFLAAWRGRGTYRPERGSLPGWLVGITRRVTADALSARARRREPAAAGSTFPPAAAGPHPDEVLDRLLVARALAGLPAVQRRVLFLAFYEDLTHTEIARRTGLPLGTVKAHARRGLLRLRRRMEAVRYTP</sequence>
<reference evidence="9" key="1">
    <citation type="submission" date="2016-10" db="EMBL/GenBank/DDBJ databases">
        <authorList>
            <person name="Varghese N."/>
            <person name="Submissions S."/>
        </authorList>
    </citation>
    <scope>NUCLEOTIDE SEQUENCE [LARGE SCALE GENOMIC DNA]</scope>
    <source>
        <strain evidence="9">CGMCC 4.3519</strain>
    </source>
</reference>
<dbReference type="STRING" id="403935.SAMN05216481_11030"/>
<proteinExistence type="inferred from homology"/>
<dbReference type="RefSeq" id="WP_093660791.1">
    <property type="nucleotide sequence ID" value="NZ_FOET01000010.1"/>
</dbReference>
<dbReference type="NCBIfam" id="TIGR02937">
    <property type="entry name" value="sigma70-ECF"/>
    <property type="match status" value="1"/>
</dbReference>
<dbReference type="EMBL" id="FOET01000010">
    <property type="protein sequence ID" value="SEQ55721.1"/>
    <property type="molecule type" value="Genomic_DNA"/>
</dbReference>
<evidence type="ECO:0000256" key="3">
    <source>
        <dbReference type="ARBA" id="ARBA00023082"/>
    </source>
</evidence>
<evidence type="ECO:0000256" key="5">
    <source>
        <dbReference type="SAM" id="MobiDB-lite"/>
    </source>
</evidence>
<dbReference type="AlphaFoldDB" id="A0A1H9H074"/>
<gene>
    <name evidence="8" type="ORF">SAMN05216481_11030</name>
</gene>
<evidence type="ECO:0000259" key="6">
    <source>
        <dbReference type="Pfam" id="PF04542"/>
    </source>
</evidence>
<organism evidence="8 9">
    <name type="scientific">Streptomyces radiopugnans</name>
    <dbReference type="NCBI Taxonomy" id="403935"/>
    <lineage>
        <taxon>Bacteria</taxon>
        <taxon>Bacillati</taxon>
        <taxon>Actinomycetota</taxon>
        <taxon>Actinomycetes</taxon>
        <taxon>Kitasatosporales</taxon>
        <taxon>Streptomycetaceae</taxon>
        <taxon>Streptomyces</taxon>
    </lineage>
</organism>
<feature type="compositionally biased region" description="Low complexity" evidence="5">
    <location>
        <begin position="15"/>
        <end position="29"/>
    </location>
</feature>
<dbReference type="Proteomes" id="UP000199055">
    <property type="component" value="Unassembled WGS sequence"/>
</dbReference>
<keyword evidence="3" id="KW-0731">Sigma factor</keyword>
<accession>A0A1H9H074</accession>
<dbReference type="InterPro" id="IPR013325">
    <property type="entry name" value="RNA_pol_sigma_r2"/>
</dbReference>
<dbReference type="PANTHER" id="PTHR43133:SF62">
    <property type="entry name" value="RNA POLYMERASE SIGMA FACTOR SIGZ"/>
    <property type="match status" value="1"/>
</dbReference>
<dbReference type="GO" id="GO:0016987">
    <property type="term" value="F:sigma factor activity"/>
    <property type="evidence" value="ECO:0007669"/>
    <property type="project" value="UniProtKB-KW"/>
</dbReference>
<dbReference type="GO" id="GO:0006352">
    <property type="term" value="P:DNA-templated transcription initiation"/>
    <property type="evidence" value="ECO:0007669"/>
    <property type="project" value="InterPro"/>
</dbReference>
<dbReference type="SUPFAM" id="SSF88659">
    <property type="entry name" value="Sigma3 and sigma4 domains of RNA polymerase sigma factors"/>
    <property type="match status" value="1"/>
</dbReference>
<comment type="similarity">
    <text evidence="1">Belongs to the sigma-70 factor family. ECF subfamily.</text>
</comment>
<feature type="domain" description="RNA polymerase sigma factor 70 region 4 type 2" evidence="7">
    <location>
        <begin position="144"/>
        <end position="196"/>
    </location>
</feature>
<evidence type="ECO:0000256" key="2">
    <source>
        <dbReference type="ARBA" id="ARBA00023015"/>
    </source>
</evidence>
<dbReference type="CDD" id="cd06171">
    <property type="entry name" value="Sigma70_r4"/>
    <property type="match status" value="1"/>
</dbReference>
<dbReference type="PANTHER" id="PTHR43133">
    <property type="entry name" value="RNA POLYMERASE ECF-TYPE SIGMA FACTO"/>
    <property type="match status" value="1"/>
</dbReference>
<dbReference type="InterPro" id="IPR039425">
    <property type="entry name" value="RNA_pol_sigma-70-like"/>
</dbReference>
<dbReference type="Gene3D" id="1.10.1740.10">
    <property type="match status" value="1"/>
</dbReference>
<keyword evidence="2" id="KW-0805">Transcription regulation</keyword>
<feature type="region of interest" description="Disordered" evidence="5">
    <location>
        <begin position="1"/>
        <end position="29"/>
    </location>
</feature>